<dbReference type="Pfam" id="PF03004">
    <property type="entry name" value="Transposase_24"/>
    <property type="match status" value="1"/>
</dbReference>
<protein>
    <submittedName>
        <fullName evidence="1">Uncharacterized protein</fullName>
    </submittedName>
</protein>
<evidence type="ECO:0000313" key="1">
    <source>
        <dbReference type="EMBL" id="KAB1201717.1"/>
    </source>
</evidence>
<organism evidence="1 2">
    <name type="scientific">Morella rubra</name>
    <name type="common">Chinese bayberry</name>
    <dbReference type="NCBI Taxonomy" id="262757"/>
    <lineage>
        <taxon>Eukaryota</taxon>
        <taxon>Viridiplantae</taxon>
        <taxon>Streptophyta</taxon>
        <taxon>Embryophyta</taxon>
        <taxon>Tracheophyta</taxon>
        <taxon>Spermatophyta</taxon>
        <taxon>Magnoliopsida</taxon>
        <taxon>eudicotyledons</taxon>
        <taxon>Gunneridae</taxon>
        <taxon>Pentapetalae</taxon>
        <taxon>rosids</taxon>
        <taxon>fabids</taxon>
        <taxon>Fagales</taxon>
        <taxon>Myricaceae</taxon>
        <taxon>Morella</taxon>
    </lineage>
</organism>
<dbReference type="AlphaFoldDB" id="A0A6A1UPL3"/>
<name>A0A6A1UPL3_9ROSI</name>
<reference evidence="1 2" key="1">
    <citation type="journal article" date="2019" name="Plant Biotechnol. J.">
        <title>The red bayberry genome and genetic basis of sex determination.</title>
        <authorList>
            <person name="Jia H.M."/>
            <person name="Jia H.J."/>
            <person name="Cai Q.L."/>
            <person name="Wang Y."/>
            <person name="Zhao H.B."/>
            <person name="Yang W.F."/>
            <person name="Wang G.Y."/>
            <person name="Li Y.H."/>
            <person name="Zhan D.L."/>
            <person name="Shen Y.T."/>
            <person name="Niu Q.F."/>
            <person name="Chang L."/>
            <person name="Qiu J."/>
            <person name="Zhao L."/>
            <person name="Xie H.B."/>
            <person name="Fu W.Y."/>
            <person name="Jin J."/>
            <person name="Li X.W."/>
            <person name="Jiao Y."/>
            <person name="Zhou C.C."/>
            <person name="Tu T."/>
            <person name="Chai C.Y."/>
            <person name="Gao J.L."/>
            <person name="Fan L.J."/>
            <person name="van de Weg E."/>
            <person name="Wang J.Y."/>
            <person name="Gao Z.S."/>
        </authorList>
    </citation>
    <scope>NUCLEOTIDE SEQUENCE [LARGE SCALE GENOMIC DNA]</scope>
    <source>
        <tissue evidence="1">Leaves</tissue>
    </source>
</reference>
<sequence length="77" mass="9025">MTRVCDLFTSEEFQRRSAINKENRAKLRLYTHLERGLSNARDVKNPESDEISPALLYKKTHTNKDGMWTSEDARKIL</sequence>
<dbReference type="Proteomes" id="UP000516437">
    <property type="component" value="Unassembled WGS sequence"/>
</dbReference>
<proteinExistence type="predicted"/>
<dbReference type="EMBL" id="RXIC02000027">
    <property type="protein sequence ID" value="KAB1201717.1"/>
    <property type="molecule type" value="Genomic_DNA"/>
</dbReference>
<comment type="caution">
    <text evidence="1">The sequence shown here is derived from an EMBL/GenBank/DDBJ whole genome shotgun (WGS) entry which is preliminary data.</text>
</comment>
<dbReference type="InterPro" id="IPR004252">
    <property type="entry name" value="Probable_transposase_24"/>
</dbReference>
<evidence type="ECO:0000313" key="2">
    <source>
        <dbReference type="Proteomes" id="UP000516437"/>
    </source>
</evidence>
<keyword evidence="2" id="KW-1185">Reference proteome</keyword>
<dbReference type="OrthoDB" id="681975at2759"/>
<accession>A0A6A1UPL3</accession>
<gene>
    <name evidence="1" type="ORF">CJ030_MR0G000130</name>
</gene>